<dbReference type="EMBL" id="CP021922">
    <property type="protein sequence ID" value="ASC05192.1"/>
    <property type="molecule type" value="Genomic_DNA"/>
</dbReference>
<accession>A0AAC9SS73</accession>
<evidence type="ECO:0000313" key="1">
    <source>
        <dbReference type="EMBL" id="ASC05192.1"/>
    </source>
</evidence>
<gene>
    <name evidence="1" type="ORF">S101468_00925</name>
</gene>
<evidence type="ECO:0000313" key="2">
    <source>
        <dbReference type="Proteomes" id="UP000196816"/>
    </source>
</evidence>
<proteinExistence type="predicted"/>
<sequence>MGALTKEQWLGVLSRLQPYGMAYVSDIEIFSGINRDILRESVTYLASHGLIASYCQESIDGRWSWGGVQLTAKGLDYLSEDGGLTAEDKTITVKLDGDTIKALLCKAVDETAAPDATKTGLKQQVKALGSEALKDLTSSLISKGVESAPDLIQWLGTALG</sequence>
<dbReference type="Proteomes" id="UP000196816">
    <property type="component" value="Chromosome"/>
</dbReference>
<organism evidence="1 2">
    <name type="scientific">Acetobacter pasteurianus subsp. pasteurianus</name>
    <dbReference type="NCBI Taxonomy" id="481145"/>
    <lineage>
        <taxon>Bacteria</taxon>
        <taxon>Pseudomonadati</taxon>
        <taxon>Pseudomonadota</taxon>
        <taxon>Alphaproteobacteria</taxon>
        <taxon>Acetobacterales</taxon>
        <taxon>Acetobacteraceae</taxon>
        <taxon>Acetobacter</taxon>
    </lineage>
</organism>
<protein>
    <submittedName>
        <fullName evidence="1">Uncharacterized protein</fullName>
    </submittedName>
</protein>
<dbReference type="AlphaFoldDB" id="A0AAC9SS73"/>
<name>A0AAC9SS73_ACEPA</name>
<reference evidence="1 2" key="1">
    <citation type="submission" date="2017-06" db="EMBL/GenBank/DDBJ databases">
        <title>Genome sequence of Acetobacter pasteurianus subsp. pasteurianus strain SRCM101468.</title>
        <authorList>
            <person name="Cho S.H."/>
        </authorList>
    </citation>
    <scope>NUCLEOTIDE SEQUENCE [LARGE SCALE GENOMIC DNA]</scope>
    <source>
        <strain evidence="1 2">SRCM101468</strain>
    </source>
</reference>
<dbReference type="RefSeq" id="WP_088364710.1">
    <property type="nucleotide sequence ID" value="NZ_CP021922.1"/>
</dbReference>